<protein>
    <submittedName>
        <fullName evidence="2">Uncharacterized protein</fullName>
    </submittedName>
</protein>
<evidence type="ECO:0000313" key="2">
    <source>
        <dbReference type="EMBL" id="MWG34836.1"/>
    </source>
</evidence>
<reference evidence="2 3" key="1">
    <citation type="submission" date="2019-12" db="EMBL/GenBank/DDBJ databases">
        <title>Halocatena pleomorpha gen. nov. sp. nov., an extremely halophilic archaeon of family Halobacteriaceae isolated from saltpan soil.</title>
        <authorList>
            <person name="Pal Y."/>
            <person name="Verma A."/>
            <person name="Krishnamurthi S."/>
            <person name="Kumar P."/>
        </authorList>
    </citation>
    <scope>NUCLEOTIDE SEQUENCE [LARGE SCALE GENOMIC DNA]</scope>
    <source>
        <strain evidence="2 3">JCM 16495</strain>
    </source>
</reference>
<feature type="transmembrane region" description="Helical" evidence="1">
    <location>
        <begin position="96"/>
        <end position="115"/>
    </location>
</feature>
<feature type="transmembrane region" description="Helical" evidence="1">
    <location>
        <begin position="41"/>
        <end position="59"/>
    </location>
</feature>
<keyword evidence="1" id="KW-0472">Membrane</keyword>
<dbReference type="RefSeq" id="WP_158204474.1">
    <property type="nucleotide sequence ID" value="NZ_WSZK01000015.1"/>
</dbReference>
<gene>
    <name evidence="2" type="ORF">GQS65_10080</name>
</gene>
<dbReference type="Proteomes" id="UP000451471">
    <property type="component" value="Unassembled WGS sequence"/>
</dbReference>
<proteinExistence type="predicted"/>
<dbReference type="AlphaFoldDB" id="A0A6B0GIX9"/>
<keyword evidence="3" id="KW-1185">Reference proteome</keyword>
<dbReference type="EMBL" id="WSZK01000015">
    <property type="protein sequence ID" value="MWG34836.1"/>
    <property type="molecule type" value="Genomic_DNA"/>
</dbReference>
<evidence type="ECO:0000256" key="1">
    <source>
        <dbReference type="SAM" id="Phobius"/>
    </source>
</evidence>
<keyword evidence="1" id="KW-0812">Transmembrane</keyword>
<evidence type="ECO:0000313" key="3">
    <source>
        <dbReference type="Proteomes" id="UP000451471"/>
    </source>
</evidence>
<sequence>MSSQCRLTQPRRALVVIAVVALLATTSTSLAVLGHITPEDLGLSVLVIALVGLAWFALISPHRDDSSWGVLLGYLLLCIAAAGFSTPGWFPSYAAPAAIIGFTALTALELVLWVFGATTNGDLANE</sequence>
<organism evidence="2 3">
    <name type="scientific">Halomarina oriensis</name>
    <dbReference type="NCBI Taxonomy" id="671145"/>
    <lineage>
        <taxon>Archaea</taxon>
        <taxon>Methanobacteriati</taxon>
        <taxon>Methanobacteriota</taxon>
        <taxon>Stenosarchaea group</taxon>
        <taxon>Halobacteria</taxon>
        <taxon>Halobacteriales</taxon>
        <taxon>Natronomonadaceae</taxon>
        <taxon>Halomarina</taxon>
    </lineage>
</organism>
<keyword evidence="1" id="KW-1133">Transmembrane helix</keyword>
<name>A0A6B0GIX9_9EURY</name>
<accession>A0A6B0GIX9</accession>
<comment type="caution">
    <text evidence="2">The sequence shown here is derived from an EMBL/GenBank/DDBJ whole genome shotgun (WGS) entry which is preliminary data.</text>
</comment>
<feature type="transmembrane region" description="Helical" evidence="1">
    <location>
        <begin position="71"/>
        <end position="90"/>
    </location>
</feature>